<feature type="compositionally biased region" description="Polar residues" evidence="1">
    <location>
        <begin position="78"/>
        <end position="90"/>
    </location>
</feature>
<evidence type="ECO:0000256" key="1">
    <source>
        <dbReference type="SAM" id="MobiDB-lite"/>
    </source>
</evidence>
<feature type="compositionally biased region" description="Low complexity" evidence="1">
    <location>
        <begin position="95"/>
        <end position="104"/>
    </location>
</feature>
<feature type="compositionally biased region" description="Basic and acidic residues" evidence="1">
    <location>
        <begin position="186"/>
        <end position="203"/>
    </location>
</feature>
<protein>
    <submittedName>
        <fullName evidence="2">Uncharacterized protein</fullName>
    </submittedName>
</protein>
<comment type="caution">
    <text evidence="2">The sequence shown here is derived from an EMBL/GenBank/DDBJ whole genome shotgun (WGS) entry which is preliminary data.</text>
</comment>
<dbReference type="PANTHER" id="PTHR38166">
    <property type="entry name" value="C2H2-TYPE DOMAIN-CONTAINING PROTEIN-RELATED"/>
    <property type="match status" value="1"/>
</dbReference>
<feature type="region of interest" description="Disordered" evidence="1">
    <location>
        <begin position="173"/>
        <end position="204"/>
    </location>
</feature>
<sequence length="471" mass="52843">MSPASTPTAPFFMPFSPMNHIPTVSRWMSSDVDADGCALDSEEHGRSECGSASDGHVQLDSEMLALDCEGDECHSKSSDNSLKLRSSNHGSVYESASDGASDSGSTDEDHEEAQTHRVLRIVLAREFNIELGQAEPPSEAVDAAADFLSRVHKCVRQFQPRLVDPGVRARAVQMQGDGRLPNGQGNDRDRDVGDRASKRPRVDDAEEYPCPFRMKKPWRFNIREFDTCAKARFKTLSEVKKHIRQAHACEAGFTQELDWRTHMTADPQNVCVVRPESSLGEEAVSREVAELLRSRSEHFDWERLWQTLFPQSEGDVPQPIFHHIIELPEVEREFESRLPGFQVALHSHLDKLLSRSMVDSLISGWDTTNGREDGPRDFVFHTLEALFEDSVEAVFQGTRDKAFSSSPPLRPQSGSPAKPVVEADRGGVHSVVFGASFKSPYHDQRQFSQRTLIDWKQSELPYLVDVTLSQQ</sequence>
<reference evidence="2" key="2">
    <citation type="submission" date="2023-05" db="EMBL/GenBank/DDBJ databases">
        <authorList>
            <consortium name="Lawrence Berkeley National Laboratory"/>
            <person name="Steindorff A."/>
            <person name="Hensen N."/>
            <person name="Bonometti L."/>
            <person name="Westerberg I."/>
            <person name="Brannstrom I.O."/>
            <person name="Guillou S."/>
            <person name="Cros-Aarteil S."/>
            <person name="Calhoun S."/>
            <person name="Haridas S."/>
            <person name="Kuo A."/>
            <person name="Mondo S."/>
            <person name="Pangilinan J."/>
            <person name="Riley R."/>
            <person name="Labutti K."/>
            <person name="Andreopoulos B."/>
            <person name="Lipzen A."/>
            <person name="Chen C."/>
            <person name="Yanf M."/>
            <person name="Daum C."/>
            <person name="Ng V."/>
            <person name="Clum A."/>
            <person name="Ohm R."/>
            <person name="Martin F."/>
            <person name="Silar P."/>
            <person name="Natvig D."/>
            <person name="Lalanne C."/>
            <person name="Gautier V."/>
            <person name="Ament-Velasquez S.L."/>
            <person name="Kruys A."/>
            <person name="Hutchinson M.I."/>
            <person name="Powell A.J."/>
            <person name="Barry K."/>
            <person name="Miller A.N."/>
            <person name="Grigoriev I.V."/>
            <person name="Debuchy R."/>
            <person name="Gladieux P."/>
            <person name="Thoren M.H."/>
            <person name="Johannesson H."/>
        </authorList>
    </citation>
    <scope>NUCLEOTIDE SEQUENCE</scope>
    <source>
        <strain evidence="2">PSN243</strain>
    </source>
</reference>
<name>A0AAV9G3M2_9PEZI</name>
<dbReference type="Proteomes" id="UP001321760">
    <property type="component" value="Unassembled WGS sequence"/>
</dbReference>
<evidence type="ECO:0000313" key="2">
    <source>
        <dbReference type="EMBL" id="KAK4442825.1"/>
    </source>
</evidence>
<proteinExistence type="predicted"/>
<dbReference type="AlphaFoldDB" id="A0AAV9G3M2"/>
<organism evidence="2 3">
    <name type="scientific">Podospora aff. communis PSN243</name>
    <dbReference type="NCBI Taxonomy" id="3040156"/>
    <lineage>
        <taxon>Eukaryota</taxon>
        <taxon>Fungi</taxon>
        <taxon>Dikarya</taxon>
        <taxon>Ascomycota</taxon>
        <taxon>Pezizomycotina</taxon>
        <taxon>Sordariomycetes</taxon>
        <taxon>Sordariomycetidae</taxon>
        <taxon>Sordariales</taxon>
        <taxon>Podosporaceae</taxon>
        <taxon>Podospora</taxon>
    </lineage>
</organism>
<feature type="region of interest" description="Disordered" evidence="1">
    <location>
        <begin position="75"/>
        <end position="114"/>
    </location>
</feature>
<reference evidence="2" key="1">
    <citation type="journal article" date="2023" name="Mol. Phylogenet. Evol.">
        <title>Genome-scale phylogeny and comparative genomics of the fungal order Sordariales.</title>
        <authorList>
            <person name="Hensen N."/>
            <person name="Bonometti L."/>
            <person name="Westerberg I."/>
            <person name="Brannstrom I.O."/>
            <person name="Guillou S."/>
            <person name="Cros-Aarteil S."/>
            <person name="Calhoun S."/>
            <person name="Haridas S."/>
            <person name="Kuo A."/>
            <person name="Mondo S."/>
            <person name="Pangilinan J."/>
            <person name="Riley R."/>
            <person name="LaButti K."/>
            <person name="Andreopoulos B."/>
            <person name="Lipzen A."/>
            <person name="Chen C."/>
            <person name="Yan M."/>
            <person name="Daum C."/>
            <person name="Ng V."/>
            <person name="Clum A."/>
            <person name="Steindorff A."/>
            <person name="Ohm R.A."/>
            <person name="Martin F."/>
            <person name="Silar P."/>
            <person name="Natvig D.O."/>
            <person name="Lalanne C."/>
            <person name="Gautier V."/>
            <person name="Ament-Velasquez S.L."/>
            <person name="Kruys A."/>
            <person name="Hutchinson M.I."/>
            <person name="Powell A.J."/>
            <person name="Barry K."/>
            <person name="Miller A.N."/>
            <person name="Grigoriev I.V."/>
            <person name="Debuchy R."/>
            <person name="Gladieux P."/>
            <person name="Hiltunen Thoren M."/>
            <person name="Johannesson H."/>
        </authorList>
    </citation>
    <scope>NUCLEOTIDE SEQUENCE</scope>
    <source>
        <strain evidence="2">PSN243</strain>
    </source>
</reference>
<evidence type="ECO:0000313" key="3">
    <source>
        <dbReference type="Proteomes" id="UP001321760"/>
    </source>
</evidence>
<dbReference type="EMBL" id="MU866006">
    <property type="protein sequence ID" value="KAK4442825.1"/>
    <property type="molecule type" value="Genomic_DNA"/>
</dbReference>
<accession>A0AAV9G3M2</accession>
<gene>
    <name evidence="2" type="ORF">QBC34DRAFT_499432</name>
</gene>
<dbReference type="PANTHER" id="PTHR38166:SF1">
    <property type="entry name" value="C2H2-TYPE DOMAIN-CONTAINING PROTEIN"/>
    <property type="match status" value="1"/>
</dbReference>
<keyword evidence="3" id="KW-1185">Reference proteome</keyword>